<evidence type="ECO:0000313" key="3">
    <source>
        <dbReference type="Proteomes" id="UP000007264"/>
    </source>
</evidence>
<keyword evidence="1" id="KW-0067">ATP-binding</keyword>
<protein>
    <recommendedName>
        <fullName evidence="4">Protein kinase domain-containing protein</fullName>
    </recommendedName>
</protein>
<reference evidence="2 3" key="1">
    <citation type="journal article" date="2012" name="Genome Biol.">
        <title>The genome of the polar eukaryotic microalga coccomyxa subellipsoidea reveals traits of cold adaptation.</title>
        <authorList>
            <person name="Blanc G."/>
            <person name="Agarkova I."/>
            <person name="Grimwood J."/>
            <person name="Kuo A."/>
            <person name="Brueggeman A."/>
            <person name="Dunigan D."/>
            <person name="Gurnon J."/>
            <person name="Ladunga I."/>
            <person name="Lindquist E."/>
            <person name="Lucas S."/>
            <person name="Pangilinan J."/>
            <person name="Proschold T."/>
            <person name="Salamov A."/>
            <person name="Schmutz J."/>
            <person name="Weeks D."/>
            <person name="Yamada T."/>
            <person name="Claverie J.M."/>
            <person name="Grigoriev I."/>
            <person name="Van Etten J."/>
            <person name="Lomsadze A."/>
            <person name="Borodovsky M."/>
        </authorList>
    </citation>
    <scope>NUCLEOTIDE SEQUENCE [LARGE SCALE GENOMIC DNA]</scope>
    <source>
        <strain evidence="2 3">C-169</strain>
    </source>
</reference>
<accession>I0YUM1</accession>
<dbReference type="RefSeq" id="XP_005646634.1">
    <property type="nucleotide sequence ID" value="XM_005646577.1"/>
</dbReference>
<dbReference type="KEGG" id="csl:COCSUDRAFT_83481"/>
<dbReference type="GO" id="GO:0005524">
    <property type="term" value="F:ATP binding"/>
    <property type="evidence" value="ECO:0007669"/>
    <property type="project" value="UniProtKB-UniRule"/>
</dbReference>
<dbReference type="PANTHER" id="PTHR37171:SF1">
    <property type="entry name" value="SERINE_THREONINE-PROTEIN KINASE YRZF-RELATED"/>
    <property type="match status" value="1"/>
</dbReference>
<keyword evidence="1" id="KW-0547">Nucleotide-binding</keyword>
<dbReference type="GeneID" id="17039755"/>
<name>I0YUM1_COCSC</name>
<comment type="caution">
    <text evidence="2">The sequence shown here is derived from an EMBL/GenBank/DDBJ whole genome shotgun (WGS) entry which is preliminary data.</text>
</comment>
<dbReference type="PANTHER" id="PTHR37171">
    <property type="entry name" value="SERINE/THREONINE-PROTEIN KINASE YRZF-RELATED"/>
    <property type="match status" value="1"/>
</dbReference>
<keyword evidence="3" id="KW-1185">Reference proteome</keyword>
<dbReference type="Proteomes" id="UP000007264">
    <property type="component" value="Unassembled WGS sequence"/>
</dbReference>
<dbReference type="InterPro" id="IPR052396">
    <property type="entry name" value="Meiotic_Drive_Suppr_Kinase"/>
</dbReference>
<evidence type="ECO:0008006" key="4">
    <source>
        <dbReference type="Google" id="ProtNLM"/>
    </source>
</evidence>
<evidence type="ECO:0000256" key="1">
    <source>
        <dbReference type="PROSITE-ProRule" id="PRU10141"/>
    </source>
</evidence>
<proteinExistence type="predicted"/>
<dbReference type="AlphaFoldDB" id="I0YUM1"/>
<sequence length="168" mass="18067">MDEQKKAVASLKALDRRFVKGGFSMHVGELALGEILGYGSTGEVQAGVFEGCDAAFKMLLIDSHEESYGALERLINERDVYSKELAQLQGSLVPQLLGHGLVEGHFGQVAHTIVLTRIKGTVLNDMDVTPELEAAALRVLEQVHKAGVLHNDPRALNFICTTSGPAGD</sequence>
<dbReference type="PROSITE" id="PS00107">
    <property type="entry name" value="PROTEIN_KINASE_ATP"/>
    <property type="match status" value="1"/>
</dbReference>
<dbReference type="SUPFAM" id="SSF56112">
    <property type="entry name" value="Protein kinase-like (PK-like)"/>
    <property type="match status" value="1"/>
</dbReference>
<dbReference type="InterPro" id="IPR011009">
    <property type="entry name" value="Kinase-like_dom_sf"/>
</dbReference>
<evidence type="ECO:0000313" key="2">
    <source>
        <dbReference type="EMBL" id="EIE22090.1"/>
    </source>
</evidence>
<feature type="binding site" evidence="1">
    <location>
        <position position="57"/>
    </location>
    <ligand>
        <name>ATP</name>
        <dbReference type="ChEBI" id="CHEBI:30616"/>
    </ligand>
</feature>
<dbReference type="OrthoDB" id="10020333at2759"/>
<dbReference type="EMBL" id="AGSI01000011">
    <property type="protein sequence ID" value="EIE22090.1"/>
    <property type="molecule type" value="Genomic_DNA"/>
</dbReference>
<organism evidence="2 3">
    <name type="scientific">Coccomyxa subellipsoidea (strain C-169)</name>
    <name type="common">Green microalga</name>
    <dbReference type="NCBI Taxonomy" id="574566"/>
    <lineage>
        <taxon>Eukaryota</taxon>
        <taxon>Viridiplantae</taxon>
        <taxon>Chlorophyta</taxon>
        <taxon>core chlorophytes</taxon>
        <taxon>Trebouxiophyceae</taxon>
        <taxon>Trebouxiophyceae incertae sedis</taxon>
        <taxon>Coccomyxaceae</taxon>
        <taxon>Coccomyxa</taxon>
        <taxon>Coccomyxa subellipsoidea</taxon>
    </lineage>
</organism>
<dbReference type="InterPro" id="IPR017441">
    <property type="entry name" value="Protein_kinase_ATP_BS"/>
</dbReference>
<gene>
    <name evidence="2" type="ORF">COCSUDRAFT_83481</name>
</gene>